<dbReference type="InterPro" id="IPR004107">
    <property type="entry name" value="Integrase_SAM-like_N"/>
</dbReference>
<dbReference type="PANTHER" id="PTHR30349">
    <property type="entry name" value="PHAGE INTEGRASE-RELATED"/>
    <property type="match status" value="1"/>
</dbReference>
<evidence type="ECO:0000256" key="3">
    <source>
        <dbReference type="ARBA" id="ARBA00022618"/>
    </source>
</evidence>
<sequence>MGTSRGRRTTRPDLRRLRSALPADSAAALDSYERHLRLERGLSEHTVRAYLADVVSLLGHLHGIPAEDAEASPGAVGPGEASPGDASPGEASPADASAVAFAELDVATLRGWLATQRSAGISRTTLARRSASVRTFSAWAHRAGLLEGDPGARLVAPRAHRTLPGVLRAEQATDVLAGTASGAEQRDPLALRDHAIVELLYASGVRVGELCGLDMPNIDVPRRLLRVFGKGGKERFVPFGAPAERALDEWLTAGRPALVKASSPPAVFLGARGGRIDPRTVRRTVHESVGALPGTPDIGPHGLRHSAATHLLEGGADLRTVQELLGHATLATTQLYTHVTVERLKAIHDRTHPRS</sequence>
<comment type="subunit">
    <text evidence="9">Forms a cyclic heterotetrameric complex composed of two molecules of XerC and two molecules of XerD.</text>
</comment>
<keyword evidence="5 9" id="KW-0229">DNA integration</keyword>
<keyword evidence="7 9" id="KW-0233">DNA recombination</keyword>
<dbReference type="PANTHER" id="PTHR30349:SF77">
    <property type="entry name" value="TYROSINE RECOMBINASE XERC"/>
    <property type="match status" value="1"/>
</dbReference>
<keyword evidence="3 9" id="KW-0132">Cell division</keyword>
<evidence type="ECO:0000256" key="9">
    <source>
        <dbReference type="HAMAP-Rule" id="MF_01808"/>
    </source>
</evidence>
<dbReference type="GO" id="GO:0009037">
    <property type="term" value="F:tyrosine-based site-specific recombinase activity"/>
    <property type="evidence" value="ECO:0007669"/>
    <property type="project" value="UniProtKB-UniRule"/>
</dbReference>
<dbReference type="GO" id="GO:0005737">
    <property type="term" value="C:cytoplasm"/>
    <property type="evidence" value="ECO:0007669"/>
    <property type="project" value="UniProtKB-SubCell"/>
</dbReference>
<dbReference type="InterPro" id="IPR050090">
    <property type="entry name" value="Tyrosine_recombinase_XerCD"/>
</dbReference>
<protein>
    <recommendedName>
        <fullName evidence="9">Tyrosine recombinase XerC</fullName>
    </recommendedName>
</protein>
<evidence type="ECO:0000256" key="8">
    <source>
        <dbReference type="ARBA" id="ARBA00023306"/>
    </source>
</evidence>
<evidence type="ECO:0000259" key="12">
    <source>
        <dbReference type="PROSITE" id="PS51900"/>
    </source>
</evidence>
<dbReference type="PROSITE" id="PS51900">
    <property type="entry name" value="CB"/>
    <property type="match status" value="1"/>
</dbReference>
<evidence type="ECO:0000256" key="2">
    <source>
        <dbReference type="ARBA" id="ARBA00022490"/>
    </source>
</evidence>
<feature type="active site" evidence="9">
    <location>
        <position position="304"/>
    </location>
</feature>
<dbReference type="InterPro" id="IPR044068">
    <property type="entry name" value="CB"/>
</dbReference>
<organism evidence="13 14">
    <name type="scientific">Tamaricihabitans halophyticus</name>
    <dbReference type="NCBI Taxonomy" id="1262583"/>
    <lineage>
        <taxon>Bacteria</taxon>
        <taxon>Bacillati</taxon>
        <taxon>Actinomycetota</taxon>
        <taxon>Actinomycetes</taxon>
        <taxon>Pseudonocardiales</taxon>
        <taxon>Pseudonocardiaceae</taxon>
        <taxon>Tamaricihabitans</taxon>
    </lineage>
</organism>
<evidence type="ECO:0000256" key="10">
    <source>
        <dbReference type="SAM" id="MobiDB-lite"/>
    </source>
</evidence>
<evidence type="ECO:0000313" key="13">
    <source>
        <dbReference type="EMBL" id="TCP51957.1"/>
    </source>
</evidence>
<feature type="active site" description="O-(3'-phospho-DNA)-tyrosine intermediate" evidence="9">
    <location>
        <position position="336"/>
    </location>
</feature>
<dbReference type="PROSITE" id="PS51898">
    <property type="entry name" value="TYR_RECOMBINASE"/>
    <property type="match status" value="1"/>
</dbReference>
<evidence type="ECO:0000256" key="1">
    <source>
        <dbReference type="ARBA" id="ARBA00004496"/>
    </source>
</evidence>
<dbReference type="SUPFAM" id="SSF47823">
    <property type="entry name" value="lambda integrase-like, N-terminal domain"/>
    <property type="match status" value="1"/>
</dbReference>
<comment type="caution">
    <text evidence="13">The sequence shown here is derived from an EMBL/GenBank/DDBJ whole genome shotgun (WGS) entry which is preliminary data.</text>
</comment>
<name>A0A4R2QQS4_9PSEU</name>
<evidence type="ECO:0000256" key="6">
    <source>
        <dbReference type="ARBA" id="ARBA00023125"/>
    </source>
</evidence>
<evidence type="ECO:0000259" key="11">
    <source>
        <dbReference type="PROSITE" id="PS51898"/>
    </source>
</evidence>
<dbReference type="RefSeq" id="WP_132877821.1">
    <property type="nucleotide sequence ID" value="NZ_SLXQ01000006.1"/>
</dbReference>
<feature type="active site" evidence="9">
    <location>
        <position position="206"/>
    </location>
</feature>
<keyword evidence="14" id="KW-1185">Reference proteome</keyword>
<keyword evidence="6 9" id="KW-0238">DNA-binding</keyword>
<evidence type="ECO:0000313" key="14">
    <source>
        <dbReference type="Proteomes" id="UP000294911"/>
    </source>
</evidence>
<dbReference type="Gene3D" id="1.10.150.130">
    <property type="match status" value="1"/>
</dbReference>
<dbReference type="AlphaFoldDB" id="A0A4R2QQS4"/>
<keyword evidence="4 9" id="KW-0159">Chromosome partition</keyword>
<dbReference type="GO" id="GO:0006313">
    <property type="term" value="P:DNA transposition"/>
    <property type="evidence" value="ECO:0007669"/>
    <property type="project" value="UniProtKB-UniRule"/>
</dbReference>
<accession>A0A4R2QQS4</accession>
<dbReference type="CDD" id="cd00798">
    <property type="entry name" value="INT_XerDC_C"/>
    <property type="match status" value="1"/>
</dbReference>
<keyword evidence="2 9" id="KW-0963">Cytoplasm</keyword>
<dbReference type="GO" id="GO:0007059">
    <property type="term" value="P:chromosome segregation"/>
    <property type="evidence" value="ECO:0007669"/>
    <property type="project" value="UniProtKB-UniRule"/>
</dbReference>
<reference evidence="13 14" key="1">
    <citation type="submission" date="2019-03" db="EMBL/GenBank/DDBJ databases">
        <title>Genomic Encyclopedia of Type Strains, Phase IV (KMG-IV): sequencing the most valuable type-strain genomes for metagenomic binning, comparative biology and taxonomic classification.</title>
        <authorList>
            <person name="Goeker M."/>
        </authorList>
    </citation>
    <scope>NUCLEOTIDE SEQUENCE [LARGE SCALE GENOMIC DNA]</scope>
    <source>
        <strain evidence="13 14">DSM 45765</strain>
    </source>
</reference>
<gene>
    <name evidence="9" type="primary">xerC</name>
    <name evidence="13" type="ORF">EV191_106121</name>
</gene>
<feature type="region of interest" description="Disordered" evidence="10">
    <location>
        <begin position="68"/>
        <end position="95"/>
    </location>
</feature>
<keyword evidence="8 9" id="KW-0131">Cell cycle</keyword>
<comment type="function">
    <text evidence="9">Site-specific tyrosine recombinase, which acts by catalyzing the cutting and rejoining of the recombining DNA molecules. The XerC-XerD complex is essential to convert dimers of the bacterial chromosome into monomers to permit their segregation at cell division. It also contributes to the segregational stability of plasmids.</text>
</comment>
<feature type="active site" evidence="9">
    <location>
        <position position="230"/>
    </location>
</feature>
<evidence type="ECO:0000256" key="7">
    <source>
        <dbReference type="ARBA" id="ARBA00023172"/>
    </source>
</evidence>
<proteinExistence type="inferred from homology"/>
<dbReference type="InterPro" id="IPR013762">
    <property type="entry name" value="Integrase-like_cat_sf"/>
</dbReference>
<dbReference type="InterPro" id="IPR002104">
    <property type="entry name" value="Integrase_catalytic"/>
</dbReference>
<dbReference type="Proteomes" id="UP000294911">
    <property type="component" value="Unassembled WGS sequence"/>
</dbReference>
<feature type="active site" evidence="9">
    <location>
        <position position="301"/>
    </location>
</feature>
<dbReference type="SUPFAM" id="SSF56349">
    <property type="entry name" value="DNA breaking-rejoining enzymes"/>
    <property type="match status" value="1"/>
</dbReference>
<comment type="similarity">
    <text evidence="9">Belongs to the 'phage' integrase family. XerC subfamily.</text>
</comment>
<feature type="domain" description="Core-binding (CB)" evidence="12">
    <location>
        <begin position="23"/>
        <end position="141"/>
    </location>
</feature>
<dbReference type="InterPro" id="IPR011010">
    <property type="entry name" value="DNA_brk_join_enz"/>
</dbReference>
<evidence type="ECO:0000256" key="5">
    <source>
        <dbReference type="ARBA" id="ARBA00022908"/>
    </source>
</evidence>
<dbReference type="Gene3D" id="1.10.443.10">
    <property type="entry name" value="Intergrase catalytic core"/>
    <property type="match status" value="1"/>
</dbReference>
<dbReference type="InterPro" id="IPR010998">
    <property type="entry name" value="Integrase_recombinase_N"/>
</dbReference>
<feature type="domain" description="Tyr recombinase" evidence="11">
    <location>
        <begin position="162"/>
        <end position="349"/>
    </location>
</feature>
<evidence type="ECO:0000256" key="4">
    <source>
        <dbReference type="ARBA" id="ARBA00022829"/>
    </source>
</evidence>
<feature type="active site" evidence="9">
    <location>
        <position position="327"/>
    </location>
</feature>
<dbReference type="HAMAP" id="MF_01808">
    <property type="entry name" value="Recomb_XerC_XerD"/>
    <property type="match status" value="1"/>
</dbReference>
<dbReference type="EMBL" id="SLXQ01000006">
    <property type="protein sequence ID" value="TCP51957.1"/>
    <property type="molecule type" value="Genomic_DNA"/>
</dbReference>
<dbReference type="Pfam" id="PF02899">
    <property type="entry name" value="Phage_int_SAM_1"/>
    <property type="match status" value="2"/>
</dbReference>
<dbReference type="GO" id="GO:0051301">
    <property type="term" value="P:cell division"/>
    <property type="evidence" value="ECO:0007669"/>
    <property type="project" value="UniProtKB-KW"/>
</dbReference>
<dbReference type="InterPro" id="IPR023009">
    <property type="entry name" value="Tyrosine_recombinase_XerC/XerD"/>
</dbReference>
<dbReference type="OrthoDB" id="9801717at2"/>
<dbReference type="Pfam" id="PF00589">
    <property type="entry name" value="Phage_integrase"/>
    <property type="match status" value="1"/>
</dbReference>
<comment type="subcellular location">
    <subcellularLocation>
        <location evidence="1 9">Cytoplasm</location>
    </subcellularLocation>
</comment>
<dbReference type="GO" id="GO:0003677">
    <property type="term" value="F:DNA binding"/>
    <property type="evidence" value="ECO:0007669"/>
    <property type="project" value="UniProtKB-UniRule"/>
</dbReference>